<dbReference type="PANTHER" id="PTHR46331">
    <property type="entry name" value="VALACYCLOVIR HYDROLASE"/>
    <property type="match status" value="1"/>
</dbReference>
<dbReference type="GO" id="GO:0017171">
    <property type="term" value="F:serine hydrolase activity"/>
    <property type="evidence" value="ECO:0007669"/>
    <property type="project" value="TreeGrafter"/>
</dbReference>
<dbReference type="Gene3D" id="3.40.50.1820">
    <property type="entry name" value="alpha/beta hydrolase"/>
    <property type="match status" value="1"/>
</dbReference>
<dbReference type="InterPro" id="IPR029058">
    <property type="entry name" value="AB_hydrolase_fold"/>
</dbReference>
<keyword evidence="2" id="KW-0378">Hydrolase</keyword>
<protein>
    <submittedName>
        <fullName evidence="2">Alpha/beta hydrolase family protein</fullName>
    </submittedName>
</protein>
<gene>
    <name evidence="2" type="ORF">FBZ93_109333</name>
</gene>
<evidence type="ECO:0000313" key="3">
    <source>
        <dbReference type="Proteomes" id="UP000321304"/>
    </source>
</evidence>
<dbReference type="InterPro" id="IPR000073">
    <property type="entry name" value="AB_hydrolase_1"/>
</dbReference>
<dbReference type="Proteomes" id="UP000321304">
    <property type="component" value="Unassembled WGS sequence"/>
</dbReference>
<organism evidence="2 3">
    <name type="scientific">Bradyrhizobium macuxiense</name>
    <dbReference type="NCBI Taxonomy" id="1755647"/>
    <lineage>
        <taxon>Bacteria</taxon>
        <taxon>Pseudomonadati</taxon>
        <taxon>Pseudomonadota</taxon>
        <taxon>Alphaproteobacteria</taxon>
        <taxon>Hyphomicrobiales</taxon>
        <taxon>Nitrobacteraceae</taxon>
        <taxon>Bradyrhizobium</taxon>
    </lineage>
</organism>
<dbReference type="EMBL" id="VITY01000009">
    <property type="protein sequence ID" value="TWB94893.1"/>
    <property type="molecule type" value="Genomic_DNA"/>
</dbReference>
<dbReference type="AlphaFoldDB" id="A0A560LH97"/>
<name>A0A560LH97_9BRAD</name>
<evidence type="ECO:0000259" key="1">
    <source>
        <dbReference type="Pfam" id="PF12697"/>
    </source>
</evidence>
<comment type="caution">
    <text evidence="2">The sequence shown here is derived from an EMBL/GenBank/DDBJ whole genome shotgun (WGS) entry which is preliminary data.</text>
</comment>
<reference evidence="2 3" key="1">
    <citation type="submission" date="2019-06" db="EMBL/GenBank/DDBJ databases">
        <title>Genomic Encyclopedia of Type Strains, Phase IV (KMG-V): Genome sequencing to study the core and pangenomes of soil and plant-associated prokaryotes.</title>
        <authorList>
            <person name="Whitman W."/>
        </authorList>
    </citation>
    <scope>NUCLEOTIDE SEQUENCE [LARGE SCALE GENOMIC DNA]</scope>
    <source>
        <strain evidence="2 3">BR 10355</strain>
    </source>
</reference>
<evidence type="ECO:0000313" key="2">
    <source>
        <dbReference type="EMBL" id="TWB94893.1"/>
    </source>
</evidence>
<dbReference type="SUPFAM" id="SSF53474">
    <property type="entry name" value="alpha/beta-Hydrolases"/>
    <property type="match status" value="1"/>
</dbReference>
<dbReference type="PANTHER" id="PTHR46331:SF2">
    <property type="entry name" value="VALACYCLOVIR HYDROLASE"/>
    <property type="match status" value="1"/>
</dbReference>
<sequence>MSYAVENWGGGGDRIVLVHGSLGVGAAAFGKQKPLADTFALAVMTRRGYGDTAPIDAVDVLRDAADVIELLGDGAHLVGTSMGGIVAMNAAGRRPDLVRSLTVIEPPAFALASDLPPVRRVAEAMRKHWATADRTKRHAFVTGFLAALEMNMPMPDPLPPPVNAAAGVLVTERPWGVDVPVGAVADARFPKLVVTGGWSEAFDGISGRLADLFNVECHCLQGAGHAVQKVGEPFNALLRRHIASA</sequence>
<keyword evidence="3" id="KW-1185">Reference proteome</keyword>
<dbReference type="RefSeq" id="WP_146989271.1">
    <property type="nucleotide sequence ID" value="NZ_VITY01000009.1"/>
</dbReference>
<feature type="domain" description="AB hydrolase-1" evidence="1">
    <location>
        <begin position="15"/>
        <end position="228"/>
    </location>
</feature>
<proteinExistence type="predicted"/>
<accession>A0A560LH97</accession>
<dbReference type="Pfam" id="PF12697">
    <property type="entry name" value="Abhydrolase_6"/>
    <property type="match status" value="1"/>
</dbReference>
<dbReference type="OrthoDB" id="9804723at2"/>